<accession>A0A644VQU7</accession>
<dbReference type="SMART" id="SM00998">
    <property type="entry name" value="ADSL_C"/>
    <property type="match status" value="1"/>
</dbReference>
<dbReference type="FunFam" id="1.20.200.10:FF:000008">
    <property type="entry name" value="Adenylosuccinate lyase"/>
    <property type="match status" value="1"/>
</dbReference>
<name>A0A644VQU7_9ZZZZ</name>
<evidence type="ECO:0000256" key="5">
    <source>
        <dbReference type="ARBA" id="ARBA00017058"/>
    </source>
</evidence>
<dbReference type="AlphaFoldDB" id="A0A644VQU7"/>
<dbReference type="PRINTS" id="PR00145">
    <property type="entry name" value="ARGSUCLYASE"/>
</dbReference>
<dbReference type="CDD" id="cd01360">
    <property type="entry name" value="Adenylsuccinate_lyase_1"/>
    <property type="match status" value="1"/>
</dbReference>
<feature type="domain" description="Adenylosuccinate lyase C-terminal" evidence="11">
    <location>
        <begin position="358"/>
        <end position="438"/>
    </location>
</feature>
<dbReference type="PROSITE" id="PS00163">
    <property type="entry name" value="FUMARATE_LYASES"/>
    <property type="match status" value="1"/>
</dbReference>
<evidence type="ECO:0000256" key="9">
    <source>
        <dbReference type="ARBA" id="ARBA00030717"/>
    </source>
</evidence>
<dbReference type="UniPathway" id="UPA00074">
    <property type="reaction ID" value="UER00132"/>
</dbReference>
<dbReference type="InterPro" id="IPR019468">
    <property type="entry name" value="AdenyloSucc_lyase_C"/>
</dbReference>
<keyword evidence="7 12" id="KW-0456">Lyase</keyword>
<dbReference type="GO" id="GO:0070626">
    <property type="term" value="F:(S)-2-(5-amino-1-(5-phospho-D-ribosyl)imidazole-4-carboxamido) succinate lyase (fumarate-forming) activity"/>
    <property type="evidence" value="ECO:0007669"/>
    <property type="project" value="TreeGrafter"/>
</dbReference>
<comment type="catalytic activity">
    <reaction evidence="8">
        <text>(2S)-2-[5-amino-1-(5-phospho-beta-D-ribosyl)imidazole-4-carboxamido]succinate = 5-amino-1-(5-phospho-beta-D-ribosyl)imidazole-4-carboxamide + fumarate</text>
        <dbReference type="Rhea" id="RHEA:23920"/>
        <dbReference type="ChEBI" id="CHEBI:29806"/>
        <dbReference type="ChEBI" id="CHEBI:58443"/>
        <dbReference type="ChEBI" id="CHEBI:58475"/>
        <dbReference type="EC" id="4.3.2.2"/>
    </reaction>
    <physiologicalReaction direction="left-to-right" evidence="8">
        <dbReference type="Rhea" id="RHEA:23921"/>
    </physiologicalReaction>
</comment>
<dbReference type="UniPathway" id="UPA00075">
    <property type="reaction ID" value="UER00336"/>
</dbReference>
<evidence type="ECO:0000256" key="1">
    <source>
        <dbReference type="ARBA" id="ARBA00004706"/>
    </source>
</evidence>
<dbReference type="Pfam" id="PF00206">
    <property type="entry name" value="Lyase_1"/>
    <property type="match status" value="1"/>
</dbReference>
<dbReference type="EMBL" id="VSSQ01000402">
    <property type="protein sequence ID" value="MPL93751.1"/>
    <property type="molecule type" value="Genomic_DNA"/>
</dbReference>
<dbReference type="InterPro" id="IPR024083">
    <property type="entry name" value="Fumarase/histidase_N"/>
</dbReference>
<dbReference type="GO" id="GO:0005829">
    <property type="term" value="C:cytosol"/>
    <property type="evidence" value="ECO:0007669"/>
    <property type="project" value="TreeGrafter"/>
</dbReference>
<reference evidence="12" key="1">
    <citation type="submission" date="2019-08" db="EMBL/GenBank/DDBJ databases">
        <authorList>
            <person name="Kucharzyk K."/>
            <person name="Murdoch R.W."/>
            <person name="Higgins S."/>
            <person name="Loffler F."/>
        </authorList>
    </citation>
    <scope>NUCLEOTIDE SEQUENCE</scope>
</reference>
<dbReference type="PRINTS" id="PR00149">
    <property type="entry name" value="FUMRATELYASE"/>
</dbReference>
<comment type="catalytic activity">
    <reaction evidence="10">
        <text>N(6)-(1,2-dicarboxyethyl)-AMP = fumarate + AMP</text>
        <dbReference type="Rhea" id="RHEA:16853"/>
        <dbReference type="ChEBI" id="CHEBI:29806"/>
        <dbReference type="ChEBI" id="CHEBI:57567"/>
        <dbReference type="ChEBI" id="CHEBI:456215"/>
        <dbReference type="EC" id="4.3.2.2"/>
    </reaction>
    <physiologicalReaction direction="left-to-right" evidence="10">
        <dbReference type="Rhea" id="RHEA:16854"/>
    </physiologicalReaction>
</comment>
<dbReference type="SUPFAM" id="SSF48557">
    <property type="entry name" value="L-aspartase-like"/>
    <property type="match status" value="1"/>
</dbReference>
<dbReference type="PANTHER" id="PTHR43172:SF1">
    <property type="entry name" value="ADENYLOSUCCINATE LYASE"/>
    <property type="match status" value="1"/>
</dbReference>
<dbReference type="Pfam" id="PF10397">
    <property type="entry name" value="ADSL_C"/>
    <property type="match status" value="1"/>
</dbReference>
<evidence type="ECO:0000256" key="2">
    <source>
        <dbReference type="ARBA" id="ARBA00004734"/>
    </source>
</evidence>
<evidence type="ECO:0000313" key="12">
    <source>
        <dbReference type="EMBL" id="MPL93751.1"/>
    </source>
</evidence>
<dbReference type="Gene3D" id="1.20.200.10">
    <property type="entry name" value="Fumarase/aspartase (Central domain)"/>
    <property type="match status" value="1"/>
</dbReference>
<dbReference type="InterPro" id="IPR004769">
    <property type="entry name" value="Pur_lyase"/>
</dbReference>
<evidence type="ECO:0000256" key="6">
    <source>
        <dbReference type="ARBA" id="ARBA00022755"/>
    </source>
</evidence>
<comment type="pathway">
    <text evidence="2">Purine metabolism; AMP biosynthesis via de novo pathway; AMP from IMP: step 2/2.</text>
</comment>
<comment type="caution">
    <text evidence="12">The sequence shown here is derived from an EMBL/GenBank/DDBJ whole genome shotgun (WGS) entry which is preliminary data.</text>
</comment>
<dbReference type="PANTHER" id="PTHR43172">
    <property type="entry name" value="ADENYLOSUCCINATE LYASE"/>
    <property type="match status" value="1"/>
</dbReference>
<proteinExistence type="inferred from homology"/>
<dbReference type="GO" id="GO:0004018">
    <property type="term" value="F:N6-(1,2-dicarboxyethyl)AMP AMP-lyase (fumarate-forming) activity"/>
    <property type="evidence" value="ECO:0007669"/>
    <property type="project" value="InterPro"/>
</dbReference>
<comment type="pathway">
    <text evidence="1">Purine metabolism; IMP biosynthesis via de novo pathway; 5-amino-1-(5-phospho-D-ribosyl)imidazole-4-carboxamide from 5-amino-1-(5-phospho-D-ribosyl)imidazole-4-carboxylate: step 2/2.</text>
</comment>
<dbReference type="GO" id="GO:0044208">
    <property type="term" value="P:'de novo' AMP biosynthetic process"/>
    <property type="evidence" value="ECO:0007669"/>
    <property type="project" value="UniProtKB-UniPathway"/>
</dbReference>
<evidence type="ECO:0000256" key="3">
    <source>
        <dbReference type="ARBA" id="ARBA00008273"/>
    </source>
</evidence>
<comment type="similarity">
    <text evidence="3">Belongs to the lyase 1 family. Adenylosuccinate lyase subfamily.</text>
</comment>
<dbReference type="GO" id="GO:0006189">
    <property type="term" value="P:'de novo' IMP biosynthetic process"/>
    <property type="evidence" value="ECO:0007669"/>
    <property type="project" value="UniProtKB-UniPathway"/>
</dbReference>
<evidence type="ECO:0000256" key="7">
    <source>
        <dbReference type="ARBA" id="ARBA00023239"/>
    </source>
</evidence>
<evidence type="ECO:0000256" key="10">
    <source>
        <dbReference type="ARBA" id="ARBA00049115"/>
    </source>
</evidence>
<evidence type="ECO:0000256" key="4">
    <source>
        <dbReference type="ARBA" id="ARBA00012339"/>
    </source>
</evidence>
<dbReference type="EC" id="4.3.2.2" evidence="4"/>
<gene>
    <name evidence="12" type="primary">purB_18</name>
    <name evidence="12" type="ORF">SDC9_39898</name>
</gene>
<dbReference type="InterPro" id="IPR020557">
    <property type="entry name" value="Fumarate_lyase_CS"/>
</dbReference>
<dbReference type="InterPro" id="IPR008948">
    <property type="entry name" value="L-Aspartase-like"/>
</dbReference>
<sequence>MAIHPIDFRYGTPEMKRVWSEDNRFACIVRAEAALAHAQSIVGMIPAEDAAVIVKNAPSASRIRAKEIEAEISHDTMAITRAIAEVCGDAGRWIHYGATSNDILDTATGLQLKEAYDLLEKKLSALMSVLLKRAGETKNLICIARTHGQHGVPTTYGLRFAIWASEVSRHLIRLRESRPRVVVGQMTGAVGTMAAMGEHGIEVQAEMMKYLGIGSVDVSSQVISRDRYAEYIFLLANIATTLDKIGIEIRSLQRTEIGEVEEPFSKKQVGSSTMPHKRNPIKSEQVCGLARIVRGMVEPALQNNTLWDERDLTNSSTERITFPETSILCDHCLHVMTGVLENLTVNLDAVNRNLRYLHGINLAESVMIELTKRGMKRQEAHEIIRESSMEALAAKLPLADLLAEKPAVTEYVSADEIKKLLQPETYAGLAGVQVENLIRKLAPYCAL</sequence>
<dbReference type="Gene3D" id="1.10.275.10">
    <property type="entry name" value="Fumarase/aspartase (N-terminal domain)"/>
    <property type="match status" value="1"/>
</dbReference>
<organism evidence="12">
    <name type="scientific">bioreactor metagenome</name>
    <dbReference type="NCBI Taxonomy" id="1076179"/>
    <lineage>
        <taxon>unclassified sequences</taxon>
        <taxon>metagenomes</taxon>
        <taxon>ecological metagenomes</taxon>
    </lineage>
</organism>
<dbReference type="NCBIfam" id="TIGR00928">
    <property type="entry name" value="purB"/>
    <property type="match status" value="1"/>
</dbReference>
<evidence type="ECO:0000259" key="11">
    <source>
        <dbReference type="SMART" id="SM00998"/>
    </source>
</evidence>
<keyword evidence="6" id="KW-0658">Purine biosynthesis</keyword>
<evidence type="ECO:0000256" key="8">
    <source>
        <dbReference type="ARBA" id="ARBA00024477"/>
    </source>
</evidence>
<dbReference type="InterPro" id="IPR000362">
    <property type="entry name" value="Fumarate_lyase_fam"/>
</dbReference>
<dbReference type="Gene3D" id="1.10.40.30">
    <property type="entry name" value="Fumarase/aspartase (C-terminal domain)"/>
    <property type="match status" value="1"/>
</dbReference>
<dbReference type="InterPro" id="IPR022761">
    <property type="entry name" value="Fumarate_lyase_N"/>
</dbReference>
<protein>
    <recommendedName>
        <fullName evidence="5">Adenylosuccinate lyase</fullName>
        <ecNumber evidence="4">4.3.2.2</ecNumber>
    </recommendedName>
    <alternativeName>
        <fullName evidence="9">Adenylosuccinase</fullName>
    </alternativeName>
</protein>